<dbReference type="InterPro" id="IPR050564">
    <property type="entry name" value="F420-G6PD/mer"/>
</dbReference>
<evidence type="ECO:0000259" key="2">
    <source>
        <dbReference type="Pfam" id="PF00296"/>
    </source>
</evidence>
<proteinExistence type="predicted"/>
<evidence type="ECO:0000313" key="3">
    <source>
        <dbReference type="EMBL" id="GAA1532524.1"/>
    </source>
</evidence>
<comment type="caution">
    <text evidence="3">The sequence shown here is derived from an EMBL/GenBank/DDBJ whole genome shotgun (WGS) entry which is preliminary data.</text>
</comment>
<dbReference type="EMBL" id="BAAAOR010000029">
    <property type="protein sequence ID" value="GAA1532524.1"/>
    <property type="molecule type" value="Genomic_DNA"/>
</dbReference>
<dbReference type="InterPro" id="IPR036661">
    <property type="entry name" value="Luciferase-like_sf"/>
</dbReference>
<evidence type="ECO:0000313" key="4">
    <source>
        <dbReference type="Proteomes" id="UP001500842"/>
    </source>
</evidence>
<feature type="domain" description="Luciferase-like" evidence="2">
    <location>
        <begin position="14"/>
        <end position="324"/>
    </location>
</feature>
<keyword evidence="4" id="KW-1185">Reference proteome</keyword>
<dbReference type="SUPFAM" id="SSF51679">
    <property type="entry name" value="Bacterial luciferase-like"/>
    <property type="match status" value="1"/>
</dbReference>
<accession>A0ABN2B422</accession>
<protein>
    <submittedName>
        <fullName evidence="3">5,10-methylenetetrahydromethanopterin reductase</fullName>
    </submittedName>
</protein>
<dbReference type="Gene3D" id="3.20.20.30">
    <property type="entry name" value="Luciferase-like domain"/>
    <property type="match status" value="1"/>
</dbReference>
<dbReference type="PANTHER" id="PTHR43244:SF1">
    <property type="entry name" value="5,10-METHYLENETETRAHYDROMETHANOPTERIN REDUCTASE"/>
    <property type="match status" value="1"/>
</dbReference>
<dbReference type="InterPro" id="IPR011251">
    <property type="entry name" value="Luciferase-like_dom"/>
</dbReference>
<keyword evidence="1" id="KW-0560">Oxidoreductase</keyword>
<evidence type="ECO:0000256" key="1">
    <source>
        <dbReference type="ARBA" id="ARBA00023002"/>
    </source>
</evidence>
<dbReference type="Proteomes" id="UP001500842">
    <property type="component" value="Unassembled WGS sequence"/>
</dbReference>
<dbReference type="PANTHER" id="PTHR43244">
    <property type="match status" value="1"/>
</dbReference>
<sequence length="360" mass="38096">MVRTWTLAPAPMVDRDAIWDFAQSAEAQGWDGVMFPDNQSLWGDTYVSMTIAAEATSSLQLGHASTNAGTRHPAVTASAVAAVDRISGGRASLGIARGDSALAHVGSAPVSVAHFEKYVSVVRRLLHGETVPFDACDTWRPSAAAASLPLSDAPDGTKLHFLEQQSSTPITIYASGPKTMEVAGRHADVALFGLGASAERIAWGMDVVRRAAEEYGRDSSAVRFGALMSIAVSDDREAARRLVANIVASAARFSSLHGRVSGPVSTADRSVYESVAQTYNMRAHGETSSQVRALNDEFIDAFAVVGEVDHCVDRLRELVSLGLDELLLIVPRNDQASVGAESATAVVEAVLPRLKQAAVV</sequence>
<reference evidence="3 4" key="1">
    <citation type="journal article" date="2019" name="Int. J. Syst. Evol. Microbiol.">
        <title>The Global Catalogue of Microorganisms (GCM) 10K type strain sequencing project: providing services to taxonomists for standard genome sequencing and annotation.</title>
        <authorList>
            <consortium name="The Broad Institute Genomics Platform"/>
            <consortium name="The Broad Institute Genome Sequencing Center for Infectious Disease"/>
            <person name="Wu L."/>
            <person name="Ma J."/>
        </authorList>
    </citation>
    <scope>NUCLEOTIDE SEQUENCE [LARGE SCALE GENOMIC DNA]</scope>
    <source>
        <strain evidence="3 4">JCM 14942</strain>
    </source>
</reference>
<name>A0ABN2B422_9ACTN</name>
<gene>
    <name evidence="3" type="primary">mer_1</name>
    <name evidence="3" type="ORF">GCM10009788_39550</name>
</gene>
<organism evidence="3 4">
    <name type="scientific">Nocardioides humi</name>
    <dbReference type="NCBI Taxonomy" id="449461"/>
    <lineage>
        <taxon>Bacteria</taxon>
        <taxon>Bacillati</taxon>
        <taxon>Actinomycetota</taxon>
        <taxon>Actinomycetes</taxon>
        <taxon>Propionibacteriales</taxon>
        <taxon>Nocardioidaceae</taxon>
        <taxon>Nocardioides</taxon>
    </lineage>
</organism>
<dbReference type="Pfam" id="PF00296">
    <property type="entry name" value="Bac_luciferase"/>
    <property type="match status" value="1"/>
</dbReference>
<dbReference type="RefSeq" id="WP_181411073.1">
    <property type="nucleotide sequence ID" value="NZ_BAAAOR010000029.1"/>
</dbReference>